<organism evidence="2 3">
    <name type="scientific">Hathewaya limosa</name>
    <name type="common">Clostridium limosum</name>
    <dbReference type="NCBI Taxonomy" id="1536"/>
    <lineage>
        <taxon>Bacteria</taxon>
        <taxon>Bacillati</taxon>
        <taxon>Bacillota</taxon>
        <taxon>Clostridia</taxon>
        <taxon>Eubacteriales</taxon>
        <taxon>Clostridiaceae</taxon>
        <taxon>Hathewaya</taxon>
    </lineage>
</organism>
<gene>
    <name evidence="2" type="ORF">QOZ93_000158</name>
</gene>
<dbReference type="Pfam" id="PF14344">
    <property type="entry name" value="DUF4397"/>
    <property type="match status" value="1"/>
</dbReference>
<protein>
    <recommendedName>
        <fullName evidence="1">DUF4397 domain-containing protein</fullName>
    </recommendedName>
</protein>
<dbReference type="Proteomes" id="UP001224418">
    <property type="component" value="Unassembled WGS sequence"/>
</dbReference>
<accession>A0ABU0JN02</accession>
<feature type="domain" description="DUF4397" evidence="1">
    <location>
        <begin position="11"/>
        <end position="125"/>
    </location>
</feature>
<proteinExistence type="predicted"/>
<dbReference type="InterPro" id="IPR025510">
    <property type="entry name" value="DUF4397"/>
</dbReference>
<evidence type="ECO:0000313" key="3">
    <source>
        <dbReference type="Proteomes" id="UP001224418"/>
    </source>
</evidence>
<evidence type="ECO:0000313" key="2">
    <source>
        <dbReference type="EMBL" id="MDQ0478457.1"/>
    </source>
</evidence>
<dbReference type="EMBL" id="JAUSWN010000001">
    <property type="protein sequence ID" value="MDQ0478457.1"/>
    <property type="molecule type" value="Genomic_DNA"/>
</dbReference>
<comment type="caution">
    <text evidence="2">The sequence shown here is derived from an EMBL/GenBank/DDBJ whole genome shotgun (WGS) entry which is preliminary data.</text>
</comment>
<evidence type="ECO:0000259" key="1">
    <source>
        <dbReference type="Pfam" id="PF14344"/>
    </source>
</evidence>
<keyword evidence="3" id="KW-1185">Reference proteome</keyword>
<sequence>MEISIPKYLKSFIRVLHASPKTPTVDIYINNSPVIKELRYRGFTEYMPVAAGTYNIKIYVSGTNTVLLNDTVTIDPNKILTIAAIGLGPKSLSLFPVLDPKLNIDNTKAYLRFIQLSPNTPPVDIVTSNGIRLFKNTSYKQKQNYIQLNPQIYAVDMKLADTTTSILYVPNIKLMPNKFYTIYSVGLLNDNPPLQVLIPLDGNSYISFYS</sequence>
<dbReference type="RefSeq" id="WP_307354752.1">
    <property type="nucleotide sequence ID" value="NZ_BAAACJ010000024.1"/>
</dbReference>
<name>A0ABU0JN02_HATLI</name>
<reference evidence="2 3" key="1">
    <citation type="submission" date="2023-07" db="EMBL/GenBank/DDBJ databases">
        <title>Genomic Encyclopedia of Type Strains, Phase IV (KMG-IV): sequencing the most valuable type-strain genomes for metagenomic binning, comparative biology and taxonomic classification.</title>
        <authorList>
            <person name="Goeker M."/>
        </authorList>
    </citation>
    <scope>NUCLEOTIDE SEQUENCE [LARGE SCALE GENOMIC DNA]</scope>
    <source>
        <strain evidence="2 3">DSM 1400</strain>
    </source>
</reference>